<evidence type="ECO:0000313" key="2">
    <source>
        <dbReference type="EMBL" id="EOQ37205.1"/>
    </source>
</evidence>
<dbReference type="Proteomes" id="UP000013981">
    <property type="component" value="Unassembled WGS sequence"/>
</dbReference>
<dbReference type="InterPro" id="IPR010861">
    <property type="entry name" value="DUF1492"/>
</dbReference>
<evidence type="ECO:0000256" key="1">
    <source>
        <dbReference type="SAM" id="MobiDB-lite"/>
    </source>
</evidence>
<feature type="region of interest" description="Disordered" evidence="1">
    <location>
        <begin position="37"/>
        <end position="59"/>
    </location>
</feature>
<accession>R8VWT7</accession>
<protein>
    <recommendedName>
        <fullName evidence="4">DUF1492 domain-containing protein</fullName>
    </recommendedName>
</protein>
<keyword evidence="3" id="KW-1185">Reference proteome</keyword>
<dbReference type="HOGENOM" id="CLU_1583456_0_0_9"/>
<dbReference type="EMBL" id="AQOB01000006">
    <property type="protein sequence ID" value="EOQ37205.1"/>
    <property type="molecule type" value="Genomic_DNA"/>
</dbReference>
<dbReference type="PATRIC" id="fig|1203606.4.peg.1847"/>
<organism evidence="2 3">
    <name type="scientific">Butyricicoccus pullicaecorum 1.2</name>
    <dbReference type="NCBI Taxonomy" id="1203606"/>
    <lineage>
        <taxon>Bacteria</taxon>
        <taxon>Bacillati</taxon>
        <taxon>Bacillota</taxon>
        <taxon>Clostridia</taxon>
        <taxon>Eubacteriales</taxon>
        <taxon>Butyricicoccaceae</taxon>
        <taxon>Butyricicoccus</taxon>
    </lineage>
</organism>
<dbReference type="AlphaFoldDB" id="R8VWT7"/>
<dbReference type="Pfam" id="PF07374">
    <property type="entry name" value="DUF1492"/>
    <property type="match status" value="1"/>
</dbReference>
<dbReference type="RefSeq" id="WP_016148030.1">
    <property type="nucleotide sequence ID" value="NZ_KB976104.1"/>
</dbReference>
<dbReference type="OrthoDB" id="1956822at2"/>
<evidence type="ECO:0008006" key="4">
    <source>
        <dbReference type="Google" id="ProtNLM"/>
    </source>
</evidence>
<proteinExistence type="predicted"/>
<gene>
    <name evidence="2" type="ORF">HMPREF1526_01896</name>
</gene>
<reference evidence="2 3" key="1">
    <citation type="submission" date="2013-01" db="EMBL/GenBank/DDBJ databases">
        <title>The Genome Sequence of Butyricicoccus pullicaecorum 1.2.</title>
        <authorList>
            <consortium name="The Broad Institute Genome Sequencing Platform"/>
            <person name="Earl A."/>
            <person name="Ward D."/>
            <person name="Feldgarden M."/>
            <person name="Gevers D."/>
            <person name="Van Immerseel F."/>
            <person name="Eeckhaut V."/>
            <person name="Walker B."/>
            <person name="Young S.K."/>
            <person name="Zeng Q."/>
            <person name="Gargeya S."/>
            <person name="Fitzgerald M."/>
            <person name="Haas B."/>
            <person name="Abouelleil A."/>
            <person name="Alvarado L."/>
            <person name="Arachchi H.M."/>
            <person name="Berlin A.M."/>
            <person name="Chapman S.B."/>
            <person name="Dewar J."/>
            <person name="Goldberg J."/>
            <person name="Griggs A."/>
            <person name="Gujja S."/>
            <person name="Hansen M."/>
            <person name="Howarth C."/>
            <person name="Imamovic A."/>
            <person name="Larimer J."/>
            <person name="McCowan C."/>
            <person name="Murphy C."/>
            <person name="Neiman D."/>
            <person name="Pearson M."/>
            <person name="Priest M."/>
            <person name="Roberts A."/>
            <person name="Saif S."/>
            <person name="Shea T."/>
            <person name="Sisk P."/>
            <person name="Sykes S."/>
            <person name="Wortman J."/>
            <person name="Nusbaum C."/>
            <person name="Birren B."/>
        </authorList>
    </citation>
    <scope>NUCLEOTIDE SEQUENCE [LARGE SCALE GENOMIC DNA]</scope>
    <source>
        <strain evidence="2 3">1.2</strain>
    </source>
</reference>
<sequence length="168" mass="19615">MSDKPITHDIKERLGKYTRLLREIDNQYERLGRMEISMAAPPGPDMTGMPRGSGTPTDRTGMMVLRKMELEEQIKERLAEEREERAALEAMIRQVENPDERAVLRLRYFDRADWDGICAVLFSDRQDYLERIDSYQNRTYKAHGRALLRMAEILKETEAPAVKGSKRR</sequence>
<dbReference type="eggNOG" id="ENOG50307AM">
    <property type="taxonomic scope" value="Bacteria"/>
</dbReference>
<evidence type="ECO:0000313" key="3">
    <source>
        <dbReference type="Proteomes" id="UP000013981"/>
    </source>
</evidence>
<name>R8VWT7_9FIRM</name>
<comment type="caution">
    <text evidence="2">The sequence shown here is derived from an EMBL/GenBank/DDBJ whole genome shotgun (WGS) entry which is preliminary data.</text>
</comment>